<name>A0ABP3G0F3_9ACTN</name>
<reference evidence="3" key="1">
    <citation type="journal article" date="2019" name="Int. J. Syst. Evol. Microbiol.">
        <title>The Global Catalogue of Microorganisms (GCM) 10K type strain sequencing project: providing services to taxonomists for standard genome sequencing and annotation.</title>
        <authorList>
            <consortium name="The Broad Institute Genomics Platform"/>
            <consortium name="The Broad Institute Genome Sequencing Center for Infectious Disease"/>
            <person name="Wu L."/>
            <person name="Ma J."/>
        </authorList>
    </citation>
    <scope>NUCLEOTIDE SEQUENCE [LARGE SCALE GENOMIC DNA]</scope>
    <source>
        <strain evidence="3">JCM 4565</strain>
    </source>
</reference>
<dbReference type="EMBL" id="BAAABW010000001">
    <property type="protein sequence ID" value="GAA0330649.1"/>
    <property type="molecule type" value="Genomic_DNA"/>
</dbReference>
<dbReference type="InterPro" id="IPR007278">
    <property type="entry name" value="DUF397"/>
</dbReference>
<keyword evidence="3" id="KW-1185">Reference proteome</keyword>
<organism evidence="2 3">
    <name type="scientific">Streptomyces blastmyceticus</name>
    <dbReference type="NCBI Taxonomy" id="68180"/>
    <lineage>
        <taxon>Bacteria</taxon>
        <taxon>Bacillati</taxon>
        <taxon>Actinomycetota</taxon>
        <taxon>Actinomycetes</taxon>
        <taxon>Kitasatosporales</taxon>
        <taxon>Streptomycetaceae</taxon>
        <taxon>Streptomyces</taxon>
    </lineage>
</organism>
<gene>
    <name evidence="2" type="ORF">GCM10010319_03290</name>
</gene>
<evidence type="ECO:0000313" key="3">
    <source>
        <dbReference type="Proteomes" id="UP001500063"/>
    </source>
</evidence>
<accession>A0ABP3G0F3</accession>
<dbReference type="Proteomes" id="UP001500063">
    <property type="component" value="Unassembled WGS sequence"/>
</dbReference>
<protein>
    <submittedName>
        <fullName evidence="2">DUF397 domain-containing protein</fullName>
    </submittedName>
</protein>
<feature type="domain" description="DUF397" evidence="1">
    <location>
        <begin position="10"/>
        <end position="61"/>
    </location>
</feature>
<evidence type="ECO:0000259" key="1">
    <source>
        <dbReference type="Pfam" id="PF04149"/>
    </source>
</evidence>
<dbReference type="RefSeq" id="WP_344115258.1">
    <property type="nucleotide sequence ID" value="NZ_BAAABW010000001.1"/>
</dbReference>
<dbReference type="Pfam" id="PF04149">
    <property type="entry name" value="DUF397"/>
    <property type="match status" value="1"/>
</dbReference>
<comment type="caution">
    <text evidence="2">The sequence shown here is derived from an EMBL/GenBank/DDBJ whole genome shotgun (WGS) entry which is preliminary data.</text>
</comment>
<proteinExistence type="predicted"/>
<sequence>MIRHDFPRYGWYKSSYSPDEGDDCVEIWMADGLISIRDSKNPTGPMLRITASAYRSFTRAVTHDTLCDTHRREGVGPQG</sequence>
<evidence type="ECO:0000313" key="2">
    <source>
        <dbReference type="EMBL" id="GAA0330649.1"/>
    </source>
</evidence>